<dbReference type="EMBL" id="GBRH01255108">
    <property type="protein sequence ID" value="JAD42787.1"/>
    <property type="molecule type" value="Transcribed_RNA"/>
</dbReference>
<proteinExistence type="predicted"/>
<accession>A0A0A9A6W9</accession>
<evidence type="ECO:0000313" key="1">
    <source>
        <dbReference type="EMBL" id="JAD42787.1"/>
    </source>
</evidence>
<dbReference type="AlphaFoldDB" id="A0A0A9A6W9"/>
<sequence length="45" mass="5352">MLISHRESRLKCCVFLCYSFLNARRTATARDSMTAELKIHRLFVY</sequence>
<reference evidence="1" key="2">
    <citation type="journal article" date="2015" name="Data Brief">
        <title>Shoot transcriptome of the giant reed, Arundo donax.</title>
        <authorList>
            <person name="Barrero R.A."/>
            <person name="Guerrero F.D."/>
            <person name="Moolhuijzen P."/>
            <person name="Goolsby J.A."/>
            <person name="Tidwell J."/>
            <person name="Bellgard S.E."/>
            <person name="Bellgard M.I."/>
        </authorList>
    </citation>
    <scope>NUCLEOTIDE SEQUENCE</scope>
    <source>
        <tissue evidence="1">Shoot tissue taken approximately 20 cm above the soil surface</tissue>
    </source>
</reference>
<organism evidence="1">
    <name type="scientific">Arundo donax</name>
    <name type="common">Giant reed</name>
    <name type="synonym">Donax arundinaceus</name>
    <dbReference type="NCBI Taxonomy" id="35708"/>
    <lineage>
        <taxon>Eukaryota</taxon>
        <taxon>Viridiplantae</taxon>
        <taxon>Streptophyta</taxon>
        <taxon>Embryophyta</taxon>
        <taxon>Tracheophyta</taxon>
        <taxon>Spermatophyta</taxon>
        <taxon>Magnoliopsida</taxon>
        <taxon>Liliopsida</taxon>
        <taxon>Poales</taxon>
        <taxon>Poaceae</taxon>
        <taxon>PACMAD clade</taxon>
        <taxon>Arundinoideae</taxon>
        <taxon>Arundineae</taxon>
        <taxon>Arundo</taxon>
    </lineage>
</organism>
<name>A0A0A9A6W9_ARUDO</name>
<reference evidence="1" key="1">
    <citation type="submission" date="2014-09" db="EMBL/GenBank/DDBJ databases">
        <authorList>
            <person name="Magalhaes I.L.F."/>
            <person name="Oliveira U."/>
            <person name="Santos F.R."/>
            <person name="Vidigal T.H.D.A."/>
            <person name="Brescovit A.D."/>
            <person name="Santos A.J."/>
        </authorList>
    </citation>
    <scope>NUCLEOTIDE SEQUENCE</scope>
    <source>
        <tissue evidence="1">Shoot tissue taken approximately 20 cm above the soil surface</tissue>
    </source>
</reference>
<protein>
    <submittedName>
        <fullName evidence="1">Uncharacterized protein</fullName>
    </submittedName>
</protein>